<dbReference type="RefSeq" id="WP_169162421.1">
    <property type="nucleotide sequence ID" value="NZ_JABBFW010000019.1"/>
</dbReference>
<dbReference type="AlphaFoldDB" id="A0A848FDQ3"/>
<dbReference type="InterPro" id="IPR027417">
    <property type="entry name" value="P-loop_NTPase"/>
</dbReference>
<dbReference type="InterPro" id="IPR026634">
    <property type="entry name" value="TPST-like"/>
</dbReference>
<dbReference type="PANTHER" id="PTHR12788">
    <property type="entry name" value="PROTEIN-TYROSINE SULFOTRANSFERASE 2"/>
    <property type="match status" value="1"/>
</dbReference>
<sequence length="326" mass="36828">MKSEAGPVFVVGVNGSGTTMLADALGNHPALYMLPRETRVLPSLLHKYGTPQALAGDGLKALAHELGRSKAFWRENGDQPVLIGDDELAGAGHAAEAMARVYLHMARREGKARWGDKTPMYVQHLALLGRAFPDARFVHVLRDGRDCAQSFHRRWSLSPLRSIWRWKKAVATGREQGRQLGARYTEVKYEDLTADPERWMRQLCDFLELPFSAEVLKSRMRYFDPSSAQAGTGAMVRNSERWRTYFNSGTVAQLEAVAGRMLHDAGYRVEQRGDADPAAWRLGCLKWMDWARMTRMHLVNTKRAAGVRAFMLRAREAVAQDRVNRY</sequence>
<proteinExistence type="predicted"/>
<dbReference type="Pfam" id="PF13469">
    <property type="entry name" value="Sulfotransfer_3"/>
    <property type="match status" value="1"/>
</dbReference>
<organism evidence="2 3">
    <name type="scientific">Azohydromonas caseinilytica</name>
    <dbReference type="NCBI Taxonomy" id="2728836"/>
    <lineage>
        <taxon>Bacteria</taxon>
        <taxon>Pseudomonadati</taxon>
        <taxon>Pseudomonadota</taxon>
        <taxon>Betaproteobacteria</taxon>
        <taxon>Burkholderiales</taxon>
        <taxon>Sphaerotilaceae</taxon>
        <taxon>Azohydromonas</taxon>
    </lineage>
</organism>
<keyword evidence="1 2" id="KW-0808">Transferase</keyword>
<evidence type="ECO:0000256" key="1">
    <source>
        <dbReference type="ARBA" id="ARBA00022679"/>
    </source>
</evidence>
<reference evidence="2 3" key="1">
    <citation type="submission" date="2020-04" db="EMBL/GenBank/DDBJ databases">
        <title>Azohydromonas sp. isolated from soil.</title>
        <authorList>
            <person name="Dahal R.H."/>
        </authorList>
    </citation>
    <scope>NUCLEOTIDE SEQUENCE [LARGE SCALE GENOMIC DNA]</scope>
    <source>
        <strain evidence="2 3">G-1-1-14</strain>
    </source>
</reference>
<dbReference type="SUPFAM" id="SSF52540">
    <property type="entry name" value="P-loop containing nucleoside triphosphate hydrolases"/>
    <property type="match status" value="1"/>
</dbReference>
<evidence type="ECO:0000313" key="2">
    <source>
        <dbReference type="EMBL" id="NML17518.1"/>
    </source>
</evidence>
<keyword evidence="3" id="KW-1185">Reference proteome</keyword>
<comment type="caution">
    <text evidence="2">The sequence shown here is derived from an EMBL/GenBank/DDBJ whole genome shotgun (WGS) entry which is preliminary data.</text>
</comment>
<dbReference type="Proteomes" id="UP000574067">
    <property type="component" value="Unassembled WGS sequence"/>
</dbReference>
<dbReference type="EMBL" id="JABBFW010000019">
    <property type="protein sequence ID" value="NML17518.1"/>
    <property type="molecule type" value="Genomic_DNA"/>
</dbReference>
<name>A0A848FDQ3_9BURK</name>
<evidence type="ECO:0000313" key="3">
    <source>
        <dbReference type="Proteomes" id="UP000574067"/>
    </source>
</evidence>
<gene>
    <name evidence="2" type="ORF">HHL10_21350</name>
</gene>
<dbReference type="GO" id="GO:0008476">
    <property type="term" value="F:protein-tyrosine sulfotransferase activity"/>
    <property type="evidence" value="ECO:0007669"/>
    <property type="project" value="InterPro"/>
</dbReference>
<dbReference type="Gene3D" id="3.40.50.300">
    <property type="entry name" value="P-loop containing nucleotide triphosphate hydrolases"/>
    <property type="match status" value="1"/>
</dbReference>
<protein>
    <submittedName>
        <fullName evidence="2">Sulfotransferase</fullName>
    </submittedName>
</protein>
<dbReference type="PANTHER" id="PTHR12788:SF10">
    <property type="entry name" value="PROTEIN-TYROSINE SULFOTRANSFERASE"/>
    <property type="match status" value="1"/>
</dbReference>
<accession>A0A848FDQ3</accession>